<name>A0ABR8NSB1_9MICO</name>
<dbReference type="PROSITE" id="PS50850">
    <property type="entry name" value="MFS"/>
    <property type="match status" value="1"/>
</dbReference>
<dbReference type="InterPro" id="IPR036259">
    <property type="entry name" value="MFS_trans_sf"/>
</dbReference>
<dbReference type="RefSeq" id="WP_191173105.1">
    <property type="nucleotide sequence ID" value="NZ_JACXZS010000013.1"/>
</dbReference>
<feature type="transmembrane region" description="Helical" evidence="6">
    <location>
        <begin position="350"/>
        <end position="372"/>
    </location>
</feature>
<organism evidence="8 9">
    <name type="scientific">Microbacterium helvum</name>
    <dbReference type="NCBI Taxonomy" id="2773713"/>
    <lineage>
        <taxon>Bacteria</taxon>
        <taxon>Bacillati</taxon>
        <taxon>Actinomycetota</taxon>
        <taxon>Actinomycetes</taxon>
        <taxon>Micrococcales</taxon>
        <taxon>Microbacteriaceae</taxon>
        <taxon>Microbacterium</taxon>
    </lineage>
</organism>
<feature type="transmembrane region" description="Helical" evidence="6">
    <location>
        <begin position="314"/>
        <end position="338"/>
    </location>
</feature>
<evidence type="ECO:0000256" key="1">
    <source>
        <dbReference type="ARBA" id="ARBA00004651"/>
    </source>
</evidence>
<evidence type="ECO:0000256" key="5">
    <source>
        <dbReference type="ARBA" id="ARBA00023136"/>
    </source>
</evidence>
<evidence type="ECO:0000256" key="4">
    <source>
        <dbReference type="ARBA" id="ARBA00022989"/>
    </source>
</evidence>
<feature type="transmembrane region" description="Helical" evidence="6">
    <location>
        <begin position="219"/>
        <end position="243"/>
    </location>
</feature>
<feature type="transmembrane region" description="Helical" evidence="6">
    <location>
        <begin position="378"/>
        <end position="397"/>
    </location>
</feature>
<keyword evidence="3 6" id="KW-0812">Transmembrane</keyword>
<dbReference type="InterPro" id="IPR022324">
    <property type="entry name" value="Bacilysin_exporter_BacE_put"/>
</dbReference>
<protein>
    <submittedName>
        <fullName evidence="8">MFS transporter</fullName>
    </submittedName>
</protein>
<evidence type="ECO:0000313" key="9">
    <source>
        <dbReference type="Proteomes" id="UP000598426"/>
    </source>
</evidence>
<feature type="transmembrane region" description="Helical" evidence="6">
    <location>
        <begin position="149"/>
        <end position="171"/>
    </location>
</feature>
<dbReference type="PANTHER" id="PTHR43124">
    <property type="entry name" value="PURINE EFFLUX PUMP PBUE"/>
    <property type="match status" value="1"/>
</dbReference>
<keyword evidence="5 6" id="KW-0472">Membrane</keyword>
<dbReference type="Proteomes" id="UP000598426">
    <property type="component" value="Unassembled WGS sequence"/>
</dbReference>
<gene>
    <name evidence="8" type="ORF">IF188_17615</name>
</gene>
<proteinExistence type="predicted"/>
<dbReference type="CDD" id="cd17324">
    <property type="entry name" value="MFS_NepI_like"/>
    <property type="match status" value="1"/>
</dbReference>
<feature type="transmembrane region" description="Helical" evidence="6">
    <location>
        <begin position="116"/>
        <end position="137"/>
    </location>
</feature>
<dbReference type="PRINTS" id="PR01988">
    <property type="entry name" value="EXPORTERBACE"/>
</dbReference>
<feature type="transmembrane region" description="Helical" evidence="6">
    <location>
        <begin position="290"/>
        <end position="308"/>
    </location>
</feature>
<keyword evidence="9" id="KW-1185">Reference proteome</keyword>
<feature type="domain" description="Major facilitator superfamily (MFS) profile" evidence="7">
    <location>
        <begin position="25"/>
        <end position="402"/>
    </location>
</feature>
<dbReference type="PANTHER" id="PTHR43124:SF5">
    <property type="entry name" value="PURINE RIBONUCLEOSIDE EFFLUX PUMP NEPI"/>
    <property type="match status" value="1"/>
</dbReference>
<dbReference type="SUPFAM" id="SSF103473">
    <property type="entry name" value="MFS general substrate transporter"/>
    <property type="match status" value="1"/>
</dbReference>
<dbReference type="InterPro" id="IPR050189">
    <property type="entry name" value="MFS_Efflux_Transporters"/>
</dbReference>
<keyword evidence="2" id="KW-1003">Cell membrane</keyword>
<evidence type="ECO:0000256" key="2">
    <source>
        <dbReference type="ARBA" id="ARBA00022475"/>
    </source>
</evidence>
<feature type="transmembrane region" description="Helical" evidence="6">
    <location>
        <begin position="177"/>
        <end position="199"/>
    </location>
</feature>
<dbReference type="InterPro" id="IPR020846">
    <property type="entry name" value="MFS_dom"/>
</dbReference>
<keyword evidence="4 6" id="KW-1133">Transmembrane helix</keyword>
<sequence>MTSTAPLPVIAPATSPVQPRPRYGALVAMMAMSFLLVTAEFLPGGVLTEIADDIGVTPGQAGQMVAVTALAGLIVAPTIGLLLPRLDRRSLLVWMAAGATVSNAIVAIAPNLPLLLIGRVLLGAALSGFWAMSITVAARITGPERLGRAVMFTSAGTSLATVAGVPIGVMLSEALDWRAVFGLAAAVTAVLVVALRLLLPSVPAESSASLSTLLGTLRLPGIGLGVAGHVLVVLGHFLAFTYIRIALDRVQEAGQPIDAGTVIVLLAVFGVGGFVGNLLIGMIIDRTYRLFAVVSPVVMAIMTLAVIALSGAPILVGVAAFAWGFFFASWLLIVNTWVGHRMPDRLEAGGSIVVVGFQAAIMLAAGVGGLLVDGLGIVAVYVAGAVILVLGAVLFGLSNRAGARA</sequence>
<accession>A0ABR8NSB1</accession>
<dbReference type="Pfam" id="PF07690">
    <property type="entry name" value="MFS_1"/>
    <property type="match status" value="1"/>
</dbReference>
<feature type="transmembrane region" description="Helical" evidence="6">
    <location>
        <begin position="263"/>
        <end position="283"/>
    </location>
</feature>
<comment type="caution">
    <text evidence="8">The sequence shown here is derived from an EMBL/GenBank/DDBJ whole genome shotgun (WGS) entry which is preliminary data.</text>
</comment>
<evidence type="ECO:0000256" key="6">
    <source>
        <dbReference type="SAM" id="Phobius"/>
    </source>
</evidence>
<evidence type="ECO:0000256" key="3">
    <source>
        <dbReference type="ARBA" id="ARBA00022692"/>
    </source>
</evidence>
<evidence type="ECO:0000259" key="7">
    <source>
        <dbReference type="PROSITE" id="PS50850"/>
    </source>
</evidence>
<feature type="transmembrane region" description="Helical" evidence="6">
    <location>
        <begin position="62"/>
        <end position="84"/>
    </location>
</feature>
<feature type="transmembrane region" description="Helical" evidence="6">
    <location>
        <begin position="91"/>
        <end position="110"/>
    </location>
</feature>
<comment type="subcellular location">
    <subcellularLocation>
        <location evidence="1">Cell membrane</location>
        <topology evidence="1">Multi-pass membrane protein</topology>
    </subcellularLocation>
</comment>
<feature type="transmembrane region" description="Helical" evidence="6">
    <location>
        <begin position="23"/>
        <end position="42"/>
    </location>
</feature>
<evidence type="ECO:0000313" key="8">
    <source>
        <dbReference type="EMBL" id="MBD3943512.1"/>
    </source>
</evidence>
<dbReference type="Gene3D" id="1.20.1250.20">
    <property type="entry name" value="MFS general substrate transporter like domains"/>
    <property type="match status" value="1"/>
</dbReference>
<reference evidence="8 9" key="1">
    <citation type="submission" date="2020-09" db="EMBL/GenBank/DDBJ databases">
        <title>Isolation and identification of active actinomycetes.</title>
        <authorList>
            <person name="Li X."/>
        </authorList>
    </citation>
    <scope>NUCLEOTIDE SEQUENCE [LARGE SCALE GENOMIC DNA]</scope>
    <source>
        <strain evidence="8 9">NEAU-LLC</strain>
    </source>
</reference>
<dbReference type="EMBL" id="JACXZS010000013">
    <property type="protein sequence ID" value="MBD3943512.1"/>
    <property type="molecule type" value="Genomic_DNA"/>
</dbReference>
<dbReference type="InterPro" id="IPR011701">
    <property type="entry name" value="MFS"/>
</dbReference>